<dbReference type="InterPro" id="IPR056596">
    <property type="entry name" value="FLAD1_M"/>
</dbReference>
<dbReference type="SUPFAM" id="SSF53218">
    <property type="entry name" value="Molybdenum cofactor biosynthesis proteins"/>
    <property type="match status" value="1"/>
</dbReference>
<dbReference type="Pfam" id="PF00994">
    <property type="entry name" value="MoCF_biosynth"/>
    <property type="match status" value="1"/>
</dbReference>
<dbReference type="OrthoDB" id="270728at2759"/>
<accession>A0A2A2LTS0</accession>
<feature type="domain" description="MoaB/Mog" evidence="3">
    <location>
        <begin position="594"/>
        <end position="774"/>
    </location>
</feature>
<keyword evidence="5" id="KW-1185">Reference proteome</keyword>
<dbReference type="Pfam" id="PF01507">
    <property type="entry name" value="PAPS_reduct"/>
    <property type="match status" value="1"/>
</dbReference>
<evidence type="ECO:0000259" key="3">
    <source>
        <dbReference type="SMART" id="SM00852"/>
    </source>
</evidence>
<feature type="region of interest" description="Disordered" evidence="2">
    <location>
        <begin position="1"/>
        <end position="23"/>
    </location>
</feature>
<dbReference type="GO" id="GO:0003824">
    <property type="term" value="F:catalytic activity"/>
    <property type="evidence" value="ECO:0007669"/>
    <property type="project" value="InterPro"/>
</dbReference>
<comment type="caution">
    <text evidence="4">The sequence shown here is derived from an EMBL/GenBank/DDBJ whole genome shotgun (WGS) entry which is preliminary data.</text>
</comment>
<dbReference type="AlphaFoldDB" id="A0A2A2LTS0"/>
<protein>
    <recommendedName>
        <fullName evidence="3">MoaB/Mog domain-containing protein</fullName>
    </recommendedName>
</protein>
<evidence type="ECO:0000313" key="4">
    <source>
        <dbReference type="EMBL" id="PAV89652.1"/>
    </source>
</evidence>
<comment type="similarity">
    <text evidence="1">In the N-terminal section; belongs to the MoaB/Mog family.</text>
</comment>
<dbReference type="Gene3D" id="3.40.50.620">
    <property type="entry name" value="HUPs"/>
    <property type="match status" value="1"/>
</dbReference>
<dbReference type="CDD" id="cd00885">
    <property type="entry name" value="cinA"/>
    <property type="match status" value="1"/>
</dbReference>
<feature type="region of interest" description="Disordered" evidence="2">
    <location>
        <begin position="491"/>
        <end position="549"/>
    </location>
</feature>
<dbReference type="EMBL" id="LIAE01006434">
    <property type="protein sequence ID" value="PAV89652.1"/>
    <property type="molecule type" value="Genomic_DNA"/>
</dbReference>
<dbReference type="Gene3D" id="3.40.980.10">
    <property type="entry name" value="MoaB/Mog-like domain"/>
    <property type="match status" value="1"/>
</dbReference>
<dbReference type="SMART" id="SM00852">
    <property type="entry name" value="MoCF_biosynth"/>
    <property type="match status" value="1"/>
</dbReference>
<dbReference type="PANTHER" id="PTHR13939:SF0">
    <property type="entry name" value="NMN AMIDOHYDROLASE-LIKE PROTEIN YFAY"/>
    <property type="match status" value="1"/>
</dbReference>
<proteinExistence type="inferred from homology"/>
<dbReference type="STRING" id="2018661.A0A2A2LTS0"/>
<dbReference type="Pfam" id="PF24102">
    <property type="entry name" value="FLAD1_M"/>
    <property type="match status" value="1"/>
</dbReference>
<gene>
    <name evidence="4" type="ORF">WR25_16689</name>
</gene>
<evidence type="ECO:0000256" key="2">
    <source>
        <dbReference type="SAM" id="MobiDB-lite"/>
    </source>
</evidence>
<dbReference type="SUPFAM" id="SSF52402">
    <property type="entry name" value="Adenine nucleotide alpha hydrolases-like"/>
    <property type="match status" value="1"/>
</dbReference>
<dbReference type="InterPro" id="IPR014729">
    <property type="entry name" value="Rossmann-like_a/b/a_fold"/>
</dbReference>
<dbReference type="PANTHER" id="PTHR13939">
    <property type="entry name" value="NICOTINAMIDE-NUCLEOTIDE AMIDOHYDROLASE PNCC"/>
    <property type="match status" value="1"/>
</dbReference>
<organism evidence="4 5">
    <name type="scientific">Diploscapter pachys</name>
    <dbReference type="NCBI Taxonomy" id="2018661"/>
    <lineage>
        <taxon>Eukaryota</taxon>
        <taxon>Metazoa</taxon>
        <taxon>Ecdysozoa</taxon>
        <taxon>Nematoda</taxon>
        <taxon>Chromadorea</taxon>
        <taxon>Rhabditida</taxon>
        <taxon>Rhabditina</taxon>
        <taxon>Rhabditomorpha</taxon>
        <taxon>Rhabditoidea</taxon>
        <taxon>Rhabditidae</taxon>
        <taxon>Diploscapter</taxon>
    </lineage>
</organism>
<dbReference type="InterPro" id="IPR036425">
    <property type="entry name" value="MoaB/Mog-like_dom_sf"/>
</dbReference>
<name>A0A2A2LTS0_9BILA</name>
<dbReference type="InterPro" id="IPR050101">
    <property type="entry name" value="CinA"/>
</dbReference>
<dbReference type="InterPro" id="IPR001453">
    <property type="entry name" value="MoaB/Mog_dom"/>
</dbReference>
<evidence type="ECO:0000256" key="1">
    <source>
        <dbReference type="ARBA" id="ARBA00007589"/>
    </source>
</evidence>
<reference evidence="4 5" key="1">
    <citation type="journal article" date="2017" name="Curr. Biol.">
        <title>Genome architecture and evolution of a unichromosomal asexual nematode.</title>
        <authorList>
            <person name="Fradin H."/>
            <person name="Zegar C."/>
            <person name="Gutwein M."/>
            <person name="Lucas J."/>
            <person name="Kovtun M."/>
            <person name="Corcoran D."/>
            <person name="Baugh L.R."/>
            <person name="Kiontke K."/>
            <person name="Gunsalus K."/>
            <person name="Fitch D.H."/>
            <person name="Piano F."/>
        </authorList>
    </citation>
    <scope>NUCLEOTIDE SEQUENCE [LARGE SCALE GENOMIC DNA]</scope>
    <source>
        <strain evidence="4">PF1309</strain>
    </source>
</reference>
<evidence type="ECO:0000313" key="5">
    <source>
        <dbReference type="Proteomes" id="UP000218231"/>
    </source>
</evidence>
<dbReference type="InterPro" id="IPR002500">
    <property type="entry name" value="PAPS_reduct_dom"/>
</dbReference>
<feature type="compositionally biased region" description="Basic and acidic residues" evidence="2">
    <location>
        <begin position="500"/>
        <end position="522"/>
    </location>
</feature>
<sequence length="958" mass="109534">MPSRRNWSLPMGEQQGIDGGSRKQISDALERARTFATNLKTTLEASHFHPRKPRKLRSLINLLMDREIGGRPNQMGCPDSHMFECLEISPQFEYRPYERVQMRGKGIFDSRMVWEGSKTELLDLDTLGTSSLEGIQANEGERIVDTLLIDGVGHSSETDSLSPSLKWMLLLTTSTNQIHRTQSLYIYNYRTREQLYRFCLAAETHKFTKIGWNREHQDVYILGHKQPRHIDDVEDGSRRAPFCERIPCIVVIELVPIRVMCFFEVDPKVKLSCNGFKMMGPFEGTPMEIDFAHMLPLQDDIKRLLRFEGRNLSCYEVIKSGRVIQPTYENMDLDSDRMIRVVSLVYDDSSFITLLAFYNVSHWQLRSLLDSPGNATHNTMPNRYSESMEWLCYAMIIDANTGRISKINPLMPHGFETVVTMPSSSQNHNLPYPNLNCHKSLTLSDELLVLTSTDEQSTAIEVYKLTENGQNSWVSDFERLKSRFVRSTLSNKERRKLKRMDRQRQMQEAERNAQNRENSNEQEHDEEEANTLMAEQSPRRNKRRRTAGESDSRFTLMFNRISSFSVASSLPAFGIAAKFSQFRTAEMPARKTAALLVIGDEILKGTTVDTNSNFLCRKLHSLGVAVKRISVIGDNVEDIQQEVKQLSAKFDLLFTTGGVGPTHDDKTYIGIARAFDEPTTVSTEILDAINKLAPAIEGPANAHENNKNTSLASAKEKLSTIPQSSVLLWGQHKRTGKPSAFPVVRIRNVIVFPGIPRFCQRAFEELQDQLFPPSEFIPLYSEMIYTTLDEFEFADKLTAIARQFDNKSVEIGSYPEVKHGYYKTKLVVECEDEAVGKHVGDKLKEMLSDSIVYYDERPWKNTVEKLQQFRERMVQKEPEFVSKLDEAMQITTRIVDEYPLDQIALSFNGGKDCTVLLHLLRAKVDEKYGPDTPIFGFHIMCDDQFPELTQFIIDAAKT</sequence>
<dbReference type="Proteomes" id="UP000218231">
    <property type="component" value="Unassembled WGS sequence"/>
</dbReference>